<accession>A0A5Q4BAV0</accession>
<evidence type="ECO:0000256" key="1">
    <source>
        <dbReference type="ARBA" id="ARBA00006484"/>
    </source>
</evidence>
<dbReference type="PRINTS" id="PR00081">
    <property type="entry name" value="GDHRDH"/>
</dbReference>
<gene>
    <name evidence="3" type="primary">Lvr-1</name>
    <name evidence="3" type="ORF">CSHISOI_11485</name>
</gene>
<dbReference type="InterPro" id="IPR002347">
    <property type="entry name" value="SDR_fam"/>
</dbReference>
<comment type="similarity">
    <text evidence="1">Belongs to the short-chain dehydrogenases/reductases (SDR) family.</text>
</comment>
<dbReference type="Proteomes" id="UP000326340">
    <property type="component" value="Unassembled WGS sequence"/>
</dbReference>
<evidence type="ECO:0000256" key="2">
    <source>
        <dbReference type="ARBA" id="ARBA00023002"/>
    </source>
</evidence>
<dbReference type="EMBL" id="PUHP01003220">
    <property type="protein sequence ID" value="TQN63936.1"/>
    <property type="molecule type" value="Genomic_DNA"/>
</dbReference>
<evidence type="ECO:0000313" key="4">
    <source>
        <dbReference type="Proteomes" id="UP000326340"/>
    </source>
</evidence>
<comment type="caution">
    <text evidence="3">The sequence shown here is derived from an EMBL/GenBank/DDBJ whole genome shotgun (WGS) entry which is preliminary data.</text>
</comment>
<keyword evidence="2" id="KW-0560">Oxidoreductase</keyword>
<name>A0A5Q4BAV0_9PEZI</name>
<proteinExistence type="inferred from homology"/>
<dbReference type="GO" id="GO:0016616">
    <property type="term" value="F:oxidoreductase activity, acting on the CH-OH group of donors, NAD or NADP as acceptor"/>
    <property type="evidence" value="ECO:0007669"/>
    <property type="project" value="UniProtKB-ARBA"/>
</dbReference>
<dbReference type="SUPFAM" id="SSF51735">
    <property type="entry name" value="NAD(P)-binding Rossmann-fold domains"/>
    <property type="match status" value="1"/>
</dbReference>
<dbReference type="PANTHER" id="PTHR43008:SF4">
    <property type="entry name" value="CHAIN DEHYDROGENASE, PUTATIVE (AFU_ORTHOLOGUE AFUA_4G08710)-RELATED"/>
    <property type="match status" value="1"/>
</dbReference>
<organism evidence="3 4">
    <name type="scientific">Colletotrichum shisoi</name>
    <dbReference type="NCBI Taxonomy" id="2078593"/>
    <lineage>
        <taxon>Eukaryota</taxon>
        <taxon>Fungi</taxon>
        <taxon>Dikarya</taxon>
        <taxon>Ascomycota</taxon>
        <taxon>Pezizomycotina</taxon>
        <taxon>Sordariomycetes</taxon>
        <taxon>Hypocreomycetidae</taxon>
        <taxon>Glomerellales</taxon>
        <taxon>Glomerellaceae</taxon>
        <taxon>Colletotrichum</taxon>
        <taxon>Colletotrichum destructivum species complex</taxon>
    </lineage>
</organism>
<dbReference type="AlphaFoldDB" id="A0A5Q4BAV0"/>
<dbReference type="InterPro" id="IPR036291">
    <property type="entry name" value="NAD(P)-bd_dom_sf"/>
</dbReference>
<dbReference type="Pfam" id="PF13561">
    <property type="entry name" value="adh_short_C2"/>
    <property type="match status" value="1"/>
</dbReference>
<evidence type="ECO:0000313" key="3">
    <source>
        <dbReference type="EMBL" id="TQN63936.1"/>
    </source>
</evidence>
<dbReference type="PANTHER" id="PTHR43008">
    <property type="entry name" value="BENZIL REDUCTASE"/>
    <property type="match status" value="1"/>
</dbReference>
<protein>
    <submittedName>
        <fullName evidence="3">Levodione reductase</fullName>
    </submittedName>
</protein>
<dbReference type="Gene3D" id="3.40.50.720">
    <property type="entry name" value="NAD(P)-binding Rossmann-like Domain"/>
    <property type="match status" value="1"/>
</dbReference>
<reference evidence="3 4" key="1">
    <citation type="journal article" date="2019" name="Sci. Rep.">
        <title>Colletotrichum shisoi sp. nov., an anthracnose pathogen of Perilla frutescens in Japan: molecular phylogenetic, morphological and genomic evidence.</title>
        <authorList>
            <person name="Gan P."/>
            <person name="Tsushima A."/>
            <person name="Hiroyama R."/>
            <person name="Narusaka M."/>
            <person name="Takano Y."/>
            <person name="Narusaka Y."/>
            <person name="Kawaradani M."/>
            <person name="Damm U."/>
            <person name="Shirasu K."/>
        </authorList>
    </citation>
    <scope>NUCLEOTIDE SEQUENCE [LARGE SCALE GENOMIC DNA]</scope>
    <source>
        <strain evidence="3 4">PG-2018a</strain>
    </source>
</reference>
<keyword evidence="4" id="KW-1185">Reference proteome</keyword>
<dbReference type="GO" id="GO:0050664">
    <property type="term" value="F:oxidoreductase activity, acting on NAD(P)H, oxygen as acceptor"/>
    <property type="evidence" value="ECO:0007669"/>
    <property type="project" value="TreeGrafter"/>
</dbReference>
<sequence length="160" mass="16577">MSSFQGQVIAIPGAAPGIGLAVAKHLASTGAKLSLTDSSQDAPEEAANSIGAEFGQDRPFHHVADVRDAAAVHVWIEKTASVFGRLDGAERSTLPVVVTLEYGFPSLTSGANASACATSKHAVIRLTRAAAMDAAPYGMMHPREYGLSVSDALNTCLSLR</sequence>